<name>A0A075B1Q9_ROZAC</name>
<dbReference type="OrthoDB" id="2260752at2759"/>
<reference evidence="1 2" key="1">
    <citation type="journal article" date="2013" name="Curr. Biol.">
        <title>Shared signatures of parasitism and phylogenomics unite Cryptomycota and microsporidia.</title>
        <authorList>
            <person name="James T.Y."/>
            <person name="Pelin A."/>
            <person name="Bonen L."/>
            <person name="Ahrendt S."/>
            <person name="Sain D."/>
            <person name="Corradi N."/>
            <person name="Stajich J.E."/>
        </authorList>
    </citation>
    <scope>NUCLEOTIDE SEQUENCE [LARGE SCALE GENOMIC DNA]</scope>
    <source>
        <strain evidence="1 2">CSF55</strain>
    </source>
</reference>
<protein>
    <submittedName>
        <fullName evidence="1">Uncharacterized protein</fullName>
    </submittedName>
</protein>
<dbReference type="Proteomes" id="UP000030755">
    <property type="component" value="Unassembled WGS sequence"/>
</dbReference>
<sequence length="225" mass="24967">MATHSFISPSFAKELNVDVTAVSGTVSLADAQSKVKRLGRTPPLYIKHNKISIKHSFEVFNIGKDNDKDINLVFGLDILPKLNISLEGLCTIFDLEEITESNDEKSVTTEPRPNQALVDALVAKHDVRSAAKALDKLEFNKEADSSYTDLLHAYQHLCLTNLSDLLDVNKSIAGFCNLRDSIITLDTGAHPPIHRPQYRIPYSLTPTVDKQIQDWLDEGIIPTST</sequence>
<dbReference type="AlphaFoldDB" id="A0A075B1Q9"/>
<keyword evidence="2" id="KW-1185">Reference proteome</keyword>
<dbReference type="STRING" id="988480.A0A075B1Q9"/>
<accession>A0A075B1Q9</accession>
<dbReference type="InterPro" id="IPR021109">
    <property type="entry name" value="Peptidase_aspartic_dom_sf"/>
</dbReference>
<feature type="non-terminal residue" evidence="1">
    <location>
        <position position="225"/>
    </location>
</feature>
<dbReference type="Gene3D" id="2.40.70.10">
    <property type="entry name" value="Acid Proteases"/>
    <property type="match status" value="1"/>
</dbReference>
<proteinExistence type="predicted"/>
<gene>
    <name evidence="1" type="ORF">O9G_006304</name>
</gene>
<organism evidence="1 2">
    <name type="scientific">Rozella allomycis (strain CSF55)</name>
    <dbReference type="NCBI Taxonomy" id="988480"/>
    <lineage>
        <taxon>Eukaryota</taxon>
        <taxon>Fungi</taxon>
        <taxon>Fungi incertae sedis</taxon>
        <taxon>Cryptomycota</taxon>
        <taxon>Cryptomycota incertae sedis</taxon>
        <taxon>Rozella</taxon>
    </lineage>
</organism>
<evidence type="ECO:0000313" key="2">
    <source>
        <dbReference type="Proteomes" id="UP000030755"/>
    </source>
</evidence>
<dbReference type="HOGENOM" id="CLU_1237631_0_0_1"/>
<dbReference type="EMBL" id="KE560530">
    <property type="protein sequence ID" value="EPZ36518.1"/>
    <property type="molecule type" value="Genomic_DNA"/>
</dbReference>
<evidence type="ECO:0000313" key="1">
    <source>
        <dbReference type="EMBL" id="EPZ36518.1"/>
    </source>
</evidence>